<name>A0A212LVK1_9FIRM</name>
<dbReference type="PROSITE" id="PS50112">
    <property type="entry name" value="PAS"/>
    <property type="match status" value="1"/>
</dbReference>
<dbReference type="PROSITE" id="PS00676">
    <property type="entry name" value="SIGMA54_INTERACT_2"/>
    <property type="match status" value="1"/>
</dbReference>
<organism evidence="9">
    <name type="scientific">uncultured Sporomusa sp</name>
    <dbReference type="NCBI Taxonomy" id="307249"/>
    <lineage>
        <taxon>Bacteria</taxon>
        <taxon>Bacillati</taxon>
        <taxon>Bacillota</taxon>
        <taxon>Negativicutes</taxon>
        <taxon>Selenomonadales</taxon>
        <taxon>Sporomusaceae</taxon>
        <taxon>Sporomusa</taxon>
        <taxon>environmental samples</taxon>
    </lineage>
</organism>
<dbReference type="InterPro" id="IPR000700">
    <property type="entry name" value="PAS-assoc_C"/>
</dbReference>
<dbReference type="SMART" id="SM00382">
    <property type="entry name" value="AAA"/>
    <property type="match status" value="1"/>
</dbReference>
<evidence type="ECO:0000259" key="6">
    <source>
        <dbReference type="PROSITE" id="PS50045"/>
    </source>
</evidence>
<dbReference type="InterPro" id="IPR013767">
    <property type="entry name" value="PAS_fold"/>
</dbReference>
<dbReference type="Pfam" id="PF18024">
    <property type="entry name" value="HTH_50"/>
    <property type="match status" value="1"/>
</dbReference>
<evidence type="ECO:0000256" key="1">
    <source>
        <dbReference type="ARBA" id="ARBA00022741"/>
    </source>
</evidence>
<dbReference type="PROSITE" id="PS50045">
    <property type="entry name" value="SIGMA54_INTERACT_4"/>
    <property type="match status" value="1"/>
</dbReference>
<keyword evidence="5" id="KW-0175">Coiled coil</keyword>
<dbReference type="InterPro" id="IPR000014">
    <property type="entry name" value="PAS"/>
</dbReference>
<keyword evidence="3" id="KW-0067">ATP-binding</keyword>
<evidence type="ECO:0000256" key="5">
    <source>
        <dbReference type="SAM" id="Coils"/>
    </source>
</evidence>
<dbReference type="NCBIfam" id="TIGR00229">
    <property type="entry name" value="sensory_box"/>
    <property type="match status" value="1"/>
</dbReference>
<dbReference type="InterPro" id="IPR030828">
    <property type="entry name" value="HTH_TyrR"/>
</dbReference>
<protein>
    <recommendedName>
        <fullName evidence="4">HTH-type transcriptional regulatory protein TyrR</fullName>
    </recommendedName>
</protein>
<dbReference type="Gene3D" id="3.40.50.300">
    <property type="entry name" value="P-loop containing nucleotide triphosphate hydrolases"/>
    <property type="match status" value="1"/>
</dbReference>
<dbReference type="InterPro" id="IPR027417">
    <property type="entry name" value="P-loop_NTPase"/>
</dbReference>
<dbReference type="InterPro" id="IPR003593">
    <property type="entry name" value="AAA+_ATPase"/>
</dbReference>
<dbReference type="CDD" id="cd00009">
    <property type="entry name" value="AAA"/>
    <property type="match status" value="1"/>
</dbReference>
<dbReference type="GO" id="GO:0006355">
    <property type="term" value="P:regulation of DNA-templated transcription"/>
    <property type="evidence" value="ECO:0007669"/>
    <property type="project" value="InterPro"/>
</dbReference>
<gene>
    <name evidence="9" type="ORF">KL86SPO_31679</name>
</gene>
<dbReference type="Pfam" id="PF25601">
    <property type="entry name" value="AAA_lid_14"/>
    <property type="match status" value="1"/>
</dbReference>
<sequence>MNISQDNTVKFFLSTEDGTIIYAHPMLPQEDFPVGSPIFAMPDQGEQELDTTLVIKDEQHGVFDLYRLDNRYFKGIIGILRKDRVRENAIGQLEEEHRDLKAIFESSHDGIVVADGTGLFVRINNSYQQITGIAKENIIGSTAAEIVKKGIVSDSGTLEVLKTGQPYTIHQTFRSGRQSVVTSTPIFDENNNIFRVVTNVRDMTEINRLREELAQSKEKLDEYTKILETLTAEQKLAHSLVFRSRKMSIVTDAALKFAKVDAPLLIGGESGVGKEVIADLVYKNSSRSNARFLKINCGAIPENLLESELFGYVGGAFTGAKRDGVAGLFETAHGGTVLLDEIGELPLALQVKLLRFVQQREFYRVGGKKLIQVDVRIIAATNRDLQEMVSQKLFRSDLFYRLNVLKITIPPLRERAEDIIPLANFFLEKYNKKYSLKKRISGEVYRILTNHTWVGNVRELENVVERLVVVCERDEITAEYLPEEIRKTVAGAPPVIIPGESSQKTYKEAKEEFEKEFFRQAIAKYKTSRRVAEQLAVDHSTVVKKAAKYELSLSQKPG</sequence>
<dbReference type="SUPFAM" id="SSF55785">
    <property type="entry name" value="PYP-like sensor domain (PAS domain)"/>
    <property type="match status" value="1"/>
</dbReference>
<feature type="domain" description="Sigma-54 factor interaction" evidence="6">
    <location>
        <begin position="240"/>
        <end position="469"/>
    </location>
</feature>
<dbReference type="SUPFAM" id="SSF52540">
    <property type="entry name" value="P-loop containing nucleoside triphosphate hydrolases"/>
    <property type="match status" value="1"/>
</dbReference>
<dbReference type="InterPro" id="IPR058031">
    <property type="entry name" value="AAA_lid_NorR"/>
</dbReference>
<evidence type="ECO:0000256" key="2">
    <source>
        <dbReference type="ARBA" id="ARBA00022797"/>
    </source>
</evidence>
<dbReference type="PANTHER" id="PTHR32071:SF57">
    <property type="entry name" value="C4-DICARBOXYLATE TRANSPORT TRANSCRIPTIONAL REGULATORY PROTEIN DCTD"/>
    <property type="match status" value="1"/>
</dbReference>
<dbReference type="SUPFAM" id="SSF46689">
    <property type="entry name" value="Homeodomain-like"/>
    <property type="match status" value="1"/>
</dbReference>
<dbReference type="InterPro" id="IPR025662">
    <property type="entry name" value="Sigma_54_int_dom_ATP-bd_1"/>
</dbReference>
<dbReference type="CDD" id="cd00130">
    <property type="entry name" value="PAS"/>
    <property type="match status" value="1"/>
</dbReference>
<accession>A0A212LVK1</accession>
<dbReference type="Gene3D" id="3.30.450.20">
    <property type="entry name" value="PAS domain"/>
    <property type="match status" value="1"/>
</dbReference>
<evidence type="ECO:0000256" key="3">
    <source>
        <dbReference type="ARBA" id="ARBA00022840"/>
    </source>
</evidence>
<dbReference type="FunFam" id="3.40.50.300:FF:000006">
    <property type="entry name" value="DNA-binding transcriptional regulator NtrC"/>
    <property type="match status" value="1"/>
</dbReference>
<dbReference type="SMART" id="SM00091">
    <property type="entry name" value="PAS"/>
    <property type="match status" value="1"/>
</dbReference>
<dbReference type="PROSITE" id="PS00675">
    <property type="entry name" value="SIGMA54_INTERACT_1"/>
    <property type="match status" value="1"/>
</dbReference>
<evidence type="ECO:0000259" key="7">
    <source>
        <dbReference type="PROSITE" id="PS50112"/>
    </source>
</evidence>
<dbReference type="GO" id="GO:0005524">
    <property type="term" value="F:ATP binding"/>
    <property type="evidence" value="ECO:0007669"/>
    <property type="project" value="UniProtKB-KW"/>
</dbReference>
<dbReference type="EMBL" id="FMJE01000003">
    <property type="protein sequence ID" value="SCM81500.1"/>
    <property type="molecule type" value="Genomic_DNA"/>
</dbReference>
<dbReference type="GO" id="GO:0003677">
    <property type="term" value="F:DNA binding"/>
    <property type="evidence" value="ECO:0007669"/>
    <property type="project" value="UniProtKB-KW"/>
</dbReference>
<dbReference type="PROSITE" id="PS50113">
    <property type="entry name" value="PAC"/>
    <property type="match status" value="1"/>
</dbReference>
<dbReference type="Gene3D" id="1.10.8.60">
    <property type="match status" value="1"/>
</dbReference>
<dbReference type="PANTHER" id="PTHR32071">
    <property type="entry name" value="TRANSCRIPTIONAL REGULATORY PROTEIN"/>
    <property type="match status" value="1"/>
</dbReference>
<dbReference type="InterPro" id="IPR009057">
    <property type="entry name" value="Homeodomain-like_sf"/>
</dbReference>
<dbReference type="InterPro" id="IPR035965">
    <property type="entry name" value="PAS-like_dom_sf"/>
</dbReference>
<reference evidence="9" key="1">
    <citation type="submission" date="2016-08" db="EMBL/GenBank/DDBJ databases">
        <authorList>
            <person name="Seilhamer J.J."/>
        </authorList>
    </citation>
    <scope>NUCLEOTIDE SEQUENCE</scope>
    <source>
        <strain evidence="9">86</strain>
    </source>
</reference>
<evidence type="ECO:0000256" key="4">
    <source>
        <dbReference type="ARBA" id="ARBA00029500"/>
    </source>
</evidence>
<dbReference type="AlphaFoldDB" id="A0A212LVK1"/>
<feature type="domain" description="PAS" evidence="7">
    <location>
        <begin position="96"/>
        <end position="140"/>
    </location>
</feature>
<evidence type="ECO:0000313" key="9">
    <source>
        <dbReference type="EMBL" id="SCM81500.1"/>
    </source>
</evidence>
<dbReference type="InterPro" id="IPR025943">
    <property type="entry name" value="Sigma_54_int_dom_ATP-bd_2"/>
</dbReference>
<feature type="coiled-coil region" evidence="5">
    <location>
        <begin position="199"/>
        <end position="233"/>
    </location>
</feature>
<dbReference type="RefSeq" id="WP_288184524.1">
    <property type="nucleotide sequence ID" value="NZ_LT608335.1"/>
</dbReference>
<keyword evidence="2" id="KW-0058">Aromatic hydrocarbons catabolism</keyword>
<feature type="domain" description="PAC" evidence="8">
    <location>
        <begin position="163"/>
        <end position="215"/>
    </location>
</feature>
<evidence type="ECO:0000259" key="8">
    <source>
        <dbReference type="PROSITE" id="PS50113"/>
    </source>
</evidence>
<dbReference type="Pfam" id="PF00158">
    <property type="entry name" value="Sigma54_activat"/>
    <property type="match status" value="1"/>
</dbReference>
<keyword evidence="1" id="KW-0547">Nucleotide-binding</keyword>
<dbReference type="Pfam" id="PF00989">
    <property type="entry name" value="PAS"/>
    <property type="match status" value="1"/>
</dbReference>
<proteinExistence type="predicted"/>
<dbReference type="Gene3D" id="1.10.10.60">
    <property type="entry name" value="Homeodomain-like"/>
    <property type="match status" value="1"/>
</dbReference>
<dbReference type="InterPro" id="IPR002078">
    <property type="entry name" value="Sigma_54_int"/>
</dbReference>